<dbReference type="PANTHER" id="PTHR36617:SF5">
    <property type="entry name" value="OS05G0421675 PROTEIN"/>
    <property type="match status" value="1"/>
</dbReference>
<dbReference type="Pfam" id="PF13966">
    <property type="entry name" value="zf-RVT"/>
    <property type="match status" value="1"/>
</dbReference>
<evidence type="ECO:0000313" key="3">
    <source>
        <dbReference type="Proteomes" id="UP000242715"/>
    </source>
</evidence>
<reference evidence="3" key="1">
    <citation type="journal article" date="2017" name="Front. Plant Sci.">
        <title>Climate Clever Clovers: New Paradigm to Reduce the Environmental Footprint of Ruminants by Breeding Low Methanogenic Forages Utilizing Haplotype Variation.</title>
        <authorList>
            <person name="Kaur P."/>
            <person name="Appels R."/>
            <person name="Bayer P.E."/>
            <person name="Keeble-Gagnere G."/>
            <person name="Wang J."/>
            <person name="Hirakawa H."/>
            <person name="Shirasawa K."/>
            <person name="Vercoe P."/>
            <person name="Stefanova K."/>
            <person name="Durmic Z."/>
            <person name="Nichols P."/>
            <person name="Revell C."/>
            <person name="Isobe S.N."/>
            <person name="Edwards D."/>
            <person name="Erskine W."/>
        </authorList>
    </citation>
    <scope>NUCLEOTIDE SEQUENCE [LARGE SCALE GENOMIC DNA]</scope>
    <source>
        <strain evidence="3">cv. Daliak</strain>
    </source>
</reference>
<keyword evidence="3" id="KW-1185">Reference proteome</keyword>
<dbReference type="EMBL" id="DF973296">
    <property type="protein sequence ID" value="GAU24717.1"/>
    <property type="molecule type" value="Genomic_DNA"/>
</dbReference>
<dbReference type="OrthoDB" id="1736928at2759"/>
<protein>
    <recommendedName>
        <fullName evidence="1">Reverse transcriptase zinc-binding domain-containing protein</fullName>
    </recommendedName>
</protein>
<sequence>MFGECHTLLLIVSLQDHLSDRWQWQPDLDDGYTVQGVYHLLTEQEAIPLDAAAGLIWHPQVPLKVSILAWRLLRDRLPTKANLITRGILPSATHLCVSGCGEVETVQHLFHSCSTFGSLWSLVSYWIGSPLVIAQTLPDHFVQFTSSAGGSRARRSFMQLIWLVCVWVVWLERNHILFRGSADTLLHMLDKIKTFSYS</sequence>
<evidence type="ECO:0000259" key="1">
    <source>
        <dbReference type="Pfam" id="PF13966"/>
    </source>
</evidence>
<evidence type="ECO:0000313" key="2">
    <source>
        <dbReference type="EMBL" id="GAU24717.1"/>
    </source>
</evidence>
<name>A0A2Z6N679_TRISU</name>
<dbReference type="InterPro" id="IPR026960">
    <property type="entry name" value="RVT-Znf"/>
</dbReference>
<dbReference type="AlphaFoldDB" id="A0A2Z6N679"/>
<accession>A0A2Z6N679</accession>
<proteinExistence type="predicted"/>
<dbReference type="Proteomes" id="UP000242715">
    <property type="component" value="Unassembled WGS sequence"/>
</dbReference>
<dbReference type="PANTHER" id="PTHR36617">
    <property type="entry name" value="PROTEIN, PUTATIVE-RELATED"/>
    <property type="match status" value="1"/>
</dbReference>
<gene>
    <name evidence="2" type="ORF">TSUD_355460</name>
</gene>
<organism evidence="2 3">
    <name type="scientific">Trifolium subterraneum</name>
    <name type="common">Subterranean clover</name>
    <dbReference type="NCBI Taxonomy" id="3900"/>
    <lineage>
        <taxon>Eukaryota</taxon>
        <taxon>Viridiplantae</taxon>
        <taxon>Streptophyta</taxon>
        <taxon>Embryophyta</taxon>
        <taxon>Tracheophyta</taxon>
        <taxon>Spermatophyta</taxon>
        <taxon>Magnoliopsida</taxon>
        <taxon>eudicotyledons</taxon>
        <taxon>Gunneridae</taxon>
        <taxon>Pentapetalae</taxon>
        <taxon>rosids</taxon>
        <taxon>fabids</taxon>
        <taxon>Fabales</taxon>
        <taxon>Fabaceae</taxon>
        <taxon>Papilionoideae</taxon>
        <taxon>50 kb inversion clade</taxon>
        <taxon>NPAAA clade</taxon>
        <taxon>Hologalegina</taxon>
        <taxon>IRL clade</taxon>
        <taxon>Trifolieae</taxon>
        <taxon>Trifolium</taxon>
    </lineage>
</organism>
<feature type="domain" description="Reverse transcriptase zinc-binding" evidence="1">
    <location>
        <begin position="32"/>
        <end position="120"/>
    </location>
</feature>